<gene>
    <name evidence="1" type="ORF">MK13_00036</name>
</gene>
<evidence type="ECO:0000313" key="1">
    <source>
        <dbReference type="EMBL" id="QBJ04269.1"/>
    </source>
</evidence>
<proteinExistence type="predicted"/>
<dbReference type="Proteomes" id="UP000320418">
    <property type="component" value="Segment"/>
</dbReference>
<keyword evidence="2" id="KW-1185">Reference proteome</keyword>
<organism evidence="1 2">
    <name type="scientific">Shigella phage MK-13</name>
    <dbReference type="NCBI Taxonomy" id="2530042"/>
    <lineage>
        <taxon>Viruses</taxon>
        <taxon>Duplodnaviria</taxon>
        <taxon>Heunggongvirae</taxon>
        <taxon>Uroviricota</taxon>
        <taxon>Caudoviricetes</taxon>
        <taxon>Pantevenvirales</taxon>
        <taxon>Ackermannviridae</taxon>
        <taxon>Aglimvirinae</taxon>
        <taxon>Agtrevirus</taxon>
        <taxon>Agtrevirus MK13</taxon>
    </lineage>
</organism>
<sequence>MKRYLLGFSLVRVDDGVEIWSRTHAYLPEGDEANVAFRTVMSGEFEAVLDVIKDDVQGQYLLGHWRVANSIVESSQLCEDYYKSGYSGEKVYTFESDCDFSTNYRMAITINEVVPVKPRNRIVERFARLLRGE</sequence>
<protein>
    <submittedName>
        <fullName evidence="1">Uncharacterized protein</fullName>
    </submittedName>
</protein>
<dbReference type="EMBL" id="MK509462">
    <property type="protein sequence ID" value="QBJ04269.1"/>
    <property type="molecule type" value="Genomic_DNA"/>
</dbReference>
<name>A0A513QBI8_9CAUD</name>
<accession>A0A513QBI8</accession>
<reference evidence="1 2" key="1">
    <citation type="submission" date="2019-02" db="EMBL/GenBank/DDBJ databases">
        <title>Prevalence of Shigella boydii in Bangladesh: Isolation and characterization of a rare phage that can robustly identify Shigella boydii type 1.</title>
        <authorList>
            <person name="Akter M."/>
            <person name="Brown N."/>
            <person name="Clokie M."/>
            <person name="Yeasmin M."/>
            <person name="Tareq T."/>
            <person name="Baddam R."/>
            <person name="Azad M.A.K."/>
            <person name="Ghosh A.N."/>
            <person name="Ahmed N."/>
            <person name="Talukder K.A."/>
        </authorList>
    </citation>
    <scope>NUCLEOTIDE SEQUENCE [LARGE SCALE GENOMIC DNA]</scope>
</reference>
<evidence type="ECO:0000313" key="2">
    <source>
        <dbReference type="Proteomes" id="UP000320418"/>
    </source>
</evidence>